<dbReference type="Pfam" id="PF11716">
    <property type="entry name" value="MDMPI_N"/>
    <property type="match status" value="1"/>
</dbReference>
<keyword evidence="3" id="KW-1185">Reference proteome</keyword>
<name>A0A7I7SMX0_9MYCO</name>
<dbReference type="InterPro" id="IPR034660">
    <property type="entry name" value="DinB/YfiT-like"/>
</dbReference>
<dbReference type="GO" id="GO:0046872">
    <property type="term" value="F:metal ion binding"/>
    <property type="evidence" value="ECO:0007669"/>
    <property type="project" value="InterPro"/>
</dbReference>
<dbReference type="RefSeq" id="WP_163694976.1">
    <property type="nucleotide sequence ID" value="NZ_AP022595.1"/>
</dbReference>
<evidence type="ECO:0000313" key="3">
    <source>
        <dbReference type="Proteomes" id="UP000466445"/>
    </source>
</evidence>
<protein>
    <recommendedName>
        <fullName evidence="1">Mycothiol-dependent maleylpyruvate isomerase metal-binding domain-containing protein</fullName>
    </recommendedName>
</protein>
<gene>
    <name evidence="2" type="ORF">MSAR_09170</name>
</gene>
<proteinExistence type="predicted"/>
<evidence type="ECO:0000259" key="1">
    <source>
        <dbReference type="Pfam" id="PF11716"/>
    </source>
</evidence>
<dbReference type="SUPFAM" id="SSF109854">
    <property type="entry name" value="DinB/YfiT-like putative metalloenzymes"/>
    <property type="match status" value="1"/>
</dbReference>
<dbReference type="KEGG" id="msar:MSAR_09170"/>
<dbReference type="Gene3D" id="1.20.120.450">
    <property type="entry name" value="dinb family like domain"/>
    <property type="match status" value="1"/>
</dbReference>
<sequence>MNDHTLAERIALYRRAGDHAVSVVAQVPLDRWDSPALGTWSVRTLVGHIGRSFTTIVEYSARPTDRMDIADAAQYYLAIAGLLADPGQIDARAVQAGLTLGDHPLDAIRELQDRATVALDTDDRVIQTIAGGMRLSDYLPTRIVELGLHSVDLARAIGVSEALPPEVADAILAVTVEVARRRGDSQTLMCALTGRGPLPPGYSIV</sequence>
<dbReference type="Proteomes" id="UP000466445">
    <property type="component" value="Chromosome"/>
</dbReference>
<dbReference type="InterPro" id="IPR024344">
    <property type="entry name" value="MDMPI_metal-binding"/>
</dbReference>
<dbReference type="AlphaFoldDB" id="A0A7I7SMX0"/>
<evidence type="ECO:0000313" key="2">
    <source>
        <dbReference type="EMBL" id="BBY57781.1"/>
    </source>
</evidence>
<feature type="domain" description="Mycothiol-dependent maleylpyruvate isomerase metal-binding" evidence="1">
    <location>
        <begin position="18"/>
        <end position="154"/>
    </location>
</feature>
<accession>A0A7I7SMX0</accession>
<organism evidence="2 3">
    <name type="scientific">Mycolicibacterium sarraceniae</name>
    <dbReference type="NCBI Taxonomy" id="1534348"/>
    <lineage>
        <taxon>Bacteria</taxon>
        <taxon>Bacillati</taxon>
        <taxon>Actinomycetota</taxon>
        <taxon>Actinomycetes</taxon>
        <taxon>Mycobacteriales</taxon>
        <taxon>Mycobacteriaceae</taxon>
        <taxon>Mycolicibacterium</taxon>
    </lineage>
</organism>
<dbReference type="EMBL" id="AP022595">
    <property type="protein sequence ID" value="BBY57781.1"/>
    <property type="molecule type" value="Genomic_DNA"/>
</dbReference>
<reference evidence="2 3" key="1">
    <citation type="journal article" date="2019" name="Emerg. Microbes Infect.">
        <title>Comprehensive subspecies identification of 175 nontuberculous mycobacteria species based on 7547 genomic profiles.</title>
        <authorList>
            <person name="Matsumoto Y."/>
            <person name="Kinjo T."/>
            <person name="Motooka D."/>
            <person name="Nabeya D."/>
            <person name="Jung N."/>
            <person name="Uechi K."/>
            <person name="Horii T."/>
            <person name="Iida T."/>
            <person name="Fujita J."/>
            <person name="Nakamura S."/>
        </authorList>
    </citation>
    <scope>NUCLEOTIDE SEQUENCE [LARGE SCALE GENOMIC DNA]</scope>
    <source>
        <strain evidence="2 3">JCM 30395</strain>
    </source>
</reference>